<sequence>MLILSQLDSWPRPRRNMYFPVAPEGSPSCGMSTADFEPVTSGDTAPERAWPWFALIGAHEHNRTYLCGGTLLSAQWILTAAHCLKTKMGVLLGSVRKLQTFDNFTVGRKVLKKFGHRQYNKTGLNPHAFDIALLQLDAPVTFTPLIQPACLPANLTEDGFRFIDCYLTGYGFRQKGERALPQSMQELKVKLMDHAKCTKYWRHFKDHQMCAEFNNNPQAGSCRGDSGGPLSCIAPGRPFFITGIVSGGNGTCERRVKPDFYVNVAYFKDWILKTIKDEVGSLPPPLDGSL</sequence>
<comment type="caution">
    <text evidence="4">The sequence shown here is derived from an EMBL/GenBank/DDBJ whole genome shotgun (WGS) entry which is preliminary data.</text>
</comment>
<dbReference type="Pfam" id="PF00089">
    <property type="entry name" value="Trypsin"/>
    <property type="match status" value="1"/>
</dbReference>
<dbReference type="CDD" id="cd00190">
    <property type="entry name" value="Tryp_SPc"/>
    <property type="match status" value="1"/>
</dbReference>
<evidence type="ECO:0000313" key="5">
    <source>
        <dbReference type="Proteomes" id="UP000735302"/>
    </source>
</evidence>
<evidence type="ECO:0000256" key="2">
    <source>
        <dbReference type="RuleBase" id="RU363034"/>
    </source>
</evidence>
<gene>
    <name evidence="4" type="ORF">PoB_006632100</name>
</gene>
<dbReference type="PRINTS" id="PR00722">
    <property type="entry name" value="CHYMOTRYPSIN"/>
</dbReference>
<dbReference type="SUPFAM" id="SSF50494">
    <property type="entry name" value="Trypsin-like serine proteases"/>
    <property type="match status" value="1"/>
</dbReference>
<dbReference type="InterPro" id="IPR033116">
    <property type="entry name" value="TRYPSIN_SER"/>
</dbReference>
<name>A0AAV4D6Y1_9GAST</name>
<dbReference type="InterPro" id="IPR001314">
    <property type="entry name" value="Peptidase_S1A"/>
</dbReference>
<dbReference type="PANTHER" id="PTHR24252:SF7">
    <property type="entry name" value="HYALIN"/>
    <property type="match status" value="1"/>
</dbReference>
<dbReference type="PROSITE" id="PS50240">
    <property type="entry name" value="TRYPSIN_DOM"/>
    <property type="match status" value="1"/>
</dbReference>
<dbReference type="InterPro" id="IPR001254">
    <property type="entry name" value="Trypsin_dom"/>
</dbReference>
<keyword evidence="1" id="KW-1015">Disulfide bond</keyword>
<accession>A0AAV4D6Y1</accession>
<dbReference type="InterPro" id="IPR043504">
    <property type="entry name" value="Peptidase_S1_PA_chymotrypsin"/>
</dbReference>
<dbReference type="SMART" id="SM00020">
    <property type="entry name" value="Tryp_SPc"/>
    <property type="match status" value="1"/>
</dbReference>
<dbReference type="EMBL" id="BLXT01007525">
    <property type="protein sequence ID" value="GFO39816.1"/>
    <property type="molecule type" value="Genomic_DNA"/>
</dbReference>
<dbReference type="InterPro" id="IPR018114">
    <property type="entry name" value="TRYPSIN_HIS"/>
</dbReference>
<feature type="domain" description="Peptidase S1" evidence="3">
    <location>
        <begin position="39"/>
        <end position="276"/>
    </location>
</feature>
<keyword evidence="5" id="KW-1185">Reference proteome</keyword>
<evidence type="ECO:0000313" key="4">
    <source>
        <dbReference type="EMBL" id="GFO39816.1"/>
    </source>
</evidence>
<dbReference type="PROSITE" id="PS00135">
    <property type="entry name" value="TRYPSIN_SER"/>
    <property type="match status" value="1"/>
</dbReference>
<organism evidence="4 5">
    <name type="scientific">Plakobranchus ocellatus</name>
    <dbReference type="NCBI Taxonomy" id="259542"/>
    <lineage>
        <taxon>Eukaryota</taxon>
        <taxon>Metazoa</taxon>
        <taxon>Spiralia</taxon>
        <taxon>Lophotrochozoa</taxon>
        <taxon>Mollusca</taxon>
        <taxon>Gastropoda</taxon>
        <taxon>Heterobranchia</taxon>
        <taxon>Euthyneura</taxon>
        <taxon>Panpulmonata</taxon>
        <taxon>Sacoglossa</taxon>
        <taxon>Placobranchoidea</taxon>
        <taxon>Plakobranchidae</taxon>
        <taxon>Plakobranchus</taxon>
    </lineage>
</organism>
<proteinExistence type="predicted"/>
<dbReference type="PANTHER" id="PTHR24252">
    <property type="entry name" value="ACROSIN-RELATED"/>
    <property type="match status" value="1"/>
</dbReference>
<keyword evidence="2" id="KW-0645">Protease</keyword>
<dbReference type="InterPro" id="IPR009003">
    <property type="entry name" value="Peptidase_S1_PA"/>
</dbReference>
<keyword evidence="2" id="KW-0378">Hydrolase</keyword>
<dbReference type="GO" id="GO:0004252">
    <property type="term" value="F:serine-type endopeptidase activity"/>
    <property type="evidence" value="ECO:0007669"/>
    <property type="project" value="InterPro"/>
</dbReference>
<dbReference type="FunFam" id="2.40.10.10:FF:000068">
    <property type="entry name" value="transmembrane protease serine 2"/>
    <property type="match status" value="1"/>
</dbReference>
<reference evidence="4 5" key="1">
    <citation type="journal article" date="2021" name="Elife">
        <title>Chloroplast acquisition without the gene transfer in kleptoplastic sea slugs, Plakobranchus ocellatus.</title>
        <authorList>
            <person name="Maeda T."/>
            <person name="Takahashi S."/>
            <person name="Yoshida T."/>
            <person name="Shimamura S."/>
            <person name="Takaki Y."/>
            <person name="Nagai Y."/>
            <person name="Toyoda A."/>
            <person name="Suzuki Y."/>
            <person name="Arimoto A."/>
            <person name="Ishii H."/>
            <person name="Satoh N."/>
            <person name="Nishiyama T."/>
            <person name="Hasebe M."/>
            <person name="Maruyama T."/>
            <person name="Minagawa J."/>
            <person name="Obokata J."/>
            <person name="Shigenobu S."/>
        </authorList>
    </citation>
    <scope>NUCLEOTIDE SEQUENCE [LARGE SCALE GENOMIC DNA]</scope>
</reference>
<dbReference type="GO" id="GO:0006508">
    <property type="term" value="P:proteolysis"/>
    <property type="evidence" value="ECO:0007669"/>
    <property type="project" value="UniProtKB-KW"/>
</dbReference>
<evidence type="ECO:0000256" key="1">
    <source>
        <dbReference type="ARBA" id="ARBA00023157"/>
    </source>
</evidence>
<dbReference type="AlphaFoldDB" id="A0AAV4D6Y1"/>
<dbReference type="Proteomes" id="UP000735302">
    <property type="component" value="Unassembled WGS sequence"/>
</dbReference>
<evidence type="ECO:0000259" key="3">
    <source>
        <dbReference type="PROSITE" id="PS50240"/>
    </source>
</evidence>
<dbReference type="Gene3D" id="2.40.10.10">
    <property type="entry name" value="Trypsin-like serine proteases"/>
    <property type="match status" value="1"/>
</dbReference>
<protein>
    <submittedName>
        <fullName evidence="4">Chymotrypsin-like elastase family member 2a</fullName>
    </submittedName>
</protein>
<keyword evidence="2" id="KW-0720">Serine protease</keyword>
<dbReference type="PROSITE" id="PS00134">
    <property type="entry name" value="TRYPSIN_HIS"/>
    <property type="match status" value="1"/>
</dbReference>